<keyword evidence="2 5" id="KW-0547">Nucleotide-binding</keyword>
<evidence type="ECO:0000256" key="4">
    <source>
        <dbReference type="ARBA" id="ARBA00023860"/>
    </source>
</evidence>
<dbReference type="GO" id="GO:0005524">
    <property type="term" value="F:ATP binding"/>
    <property type="evidence" value="ECO:0007669"/>
    <property type="project" value="UniProtKB-UniRule"/>
</dbReference>
<feature type="region of interest" description="Disordered" evidence="6">
    <location>
        <begin position="402"/>
        <end position="430"/>
    </location>
</feature>
<dbReference type="PANTHER" id="PTHR11909">
    <property type="entry name" value="CASEIN KINASE-RELATED"/>
    <property type="match status" value="1"/>
</dbReference>
<protein>
    <recommendedName>
        <fullName evidence="4">Casein kinase I</fullName>
        <ecNumber evidence="1">2.7.11.1</ecNumber>
    </recommendedName>
</protein>
<keyword evidence="3 5" id="KW-0067">ATP-binding</keyword>
<dbReference type="InterPro" id="IPR050235">
    <property type="entry name" value="CK1_Ser-Thr_kinase"/>
</dbReference>
<evidence type="ECO:0000313" key="8">
    <source>
        <dbReference type="EMBL" id="CAD8067160.1"/>
    </source>
</evidence>
<evidence type="ECO:0000259" key="7">
    <source>
        <dbReference type="PROSITE" id="PS50011"/>
    </source>
</evidence>
<dbReference type="PROSITE" id="PS00107">
    <property type="entry name" value="PROTEIN_KINASE_ATP"/>
    <property type="match status" value="1"/>
</dbReference>
<evidence type="ECO:0000256" key="3">
    <source>
        <dbReference type="ARBA" id="ARBA00022840"/>
    </source>
</evidence>
<dbReference type="Proteomes" id="UP000692954">
    <property type="component" value="Unassembled WGS sequence"/>
</dbReference>
<keyword evidence="9" id="KW-1185">Reference proteome</keyword>
<dbReference type="CDD" id="cd14016">
    <property type="entry name" value="STKc_CK1"/>
    <property type="match status" value="1"/>
</dbReference>
<dbReference type="SMART" id="SM00220">
    <property type="entry name" value="S_TKc"/>
    <property type="match status" value="1"/>
</dbReference>
<name>A0A8S1LHM8_9CILI</name>
<comment type="caution">
    <text evidence="8">The sequence shown here is derived from an EMBL/GenBank/DDBJ whole genome shotgun (WGS) entry which is preliminary data.</text>
</comment>
<dbReference type="PROSITE" id="PS00108">
    <property type="entry name" value="PROTEIN_KINASE_ST"/>
    <property type="match status" value="1"/>
</dbReference>
<proteinExistence type="predicted"/>
<sequence>MIFENEDNFTDDIQSEKKYYESDEDIQPLKIGDMIQNRFLISQKIGEGSFGSIFKVLDKNNNNAIWAMKVESEDDENSLLEKEIKVLIELRKQQGFPQIKFYGQERGYTYCIMSMLGKNLEQIFRKLGGIMNIATVIRLAIQVTQQMIDRISVMHENRLLHRDIKPDNFVIDSGPNPKMIYLIDFGLSKNYINNKGEHISYVKKAGLIGTARYASINAHKEMEQGRRDDLESIGYVLIYLASGNLPWMNLQIDSKDAKYTKIYQIKKEIKTESLCFNLPKCFYFYMNDVKSLEFTENPNYDKLKSYFEKEIENNTKQNINSSSFTYDWERLPEYNKQKKHQTVHVMHNQDKQQQVEIAFNPNKLNQISKQNQFINQQTKDSQQKSIQNQQLTFEQIMNEKRKETKKAFHSPTGKKNTDNNQQNFLSPIKPDDNRILRIQNHSSTQLQNPQINSSYQLDSFILPSVATSKIINYFESEIVVSEGGGLPIWDLCQESKNKFQKVTGILEGIKKPSLIILRKERKIHTQIDTIKLMQELFVPPIKLIGDQESNIEGLE</sequence>
<dbReference type="PROSITE" id="PS50011">
    <property type="entry name" value="PROTEIN_KINASE_DOM"/>
    <property type="match status" value="1"/>
</dbReference>
<organism evidence="8 9">
    <name type="scientific">Paramecium sonneborni</name>
    <dbReference type="NCBI Taxonomy" id="65129"/>
    <lineage>
        <taxon>Eukaryota</taxon>
        <taxon>Sar</taxon>
        <taxon>Alveolata</taxon>
        <taxon>Ciliophora</taxon>
        <taxon>Intramacronucleata</taxon>
        <taxon>Oligohymenophorea</taxon>
        <taxon>Peniculida</taxon>
        <taxon>Parameciidae</taxon>
        <taxon>Paramecium</taxon>
    </lineage>
</organism>
<feature type="domain" description="Protein kinase" evidence="7">
    <location>
        <begin position="39"/>
        <end position="343"/>
    </location>
</feature>
<evidence type="ECO:0000256" key="1">
    <source>
        <dbReference type="ARBA" id="ARBA00012513"/>
    </source>
</evidence>
<accession>A0A8S1LHM8</accession>
<dbReference type="InterPro" id="IPR008271">
    <property type="entry name" value="Ser/Thr_kinase_AS"/>
</dbReference>
<dbReference type="AlphaFoldDB" id="A0A8S1LHM8"/>
<evidence type="ECO:0000256" key="6">
    <source>
        <dbReference type="SAM" id="MobiDB-lite"/>
    </source>
</evidence>
<gene>
    <name evidence="8" type="ORF">PSON_ATCC_30995.1.T0220306</name>
</gene>
<feature type="binding site" evidence="5">
    <location>
        <position position="69"/>
    </location>
    <ligand>
        <name>ATP</name>
        <dbReference type="ChEBI" id="CHEBI:30616"/>
    </ligand>
</feature>
<dbReference type="FunFam" id="1.10.510.10:FF:001262">
    <property type="entry name" value="Uncharacterized protein"/>
    <property type="match status" value="1"/>
</dbReference>
<evidence type="ECO:0000256" key="5">
    <source>
        <dbReference type="PROSITE-ProRule" id="PRU10141"/>
    </source>
</evidence>
<dbReference type="EMBL" id="CAJJDN010000022">
    <property type="protein sequence ID" value="CAD8067160.1"/>
    <property type="molecule type" value="Genomic_DNA"/>
</dbReference>
<evidence type="ECO:0000256" key="2">
    <source>
        <dbReference type="ARBA" id="ARBA00022741"/>
    </source>
</evidence>
<dbReference type="EC" id="2.7.11.1" evidence="1"/>
<dbReference type="OrthoDB" id="293485at2759"/>
<evidence type="ECO:0000313" key="9">
    <source>
        <dbReference type="Proteomes" id="UP000692954"/>
    </source>
</evidence>
<dbReference type="InterPro" id="IPR017441">
    <property type="entry name" value="Protein_kinase_ATP_BS"/>
</dbReference>
<reference evidence="8" key="1">
    <citation type="submission" date="2021-01" db="EMBL/GenBank/DDBJ databases">
        <authorList>
            <consortium name="Genoscope - CEA"/>
            <person name="William W."/>
        </authorList>
    </citation>
    <scope>NUCLEOTIDE SEQUENCE</scope>
</reference>
<dbReference type="InterPro" id="IPR000719">
    <property type="entry name" value="Prot_kinase_dom"/>
</dbReference>
<dbReference type="GO" id="GO:0004674">
    <property type="term" value="F:protein serine/threonine kinase activity"/>
    <property type="evidence" value="ECO:0007669"/>
    <property type="project" value="UniProtKB-EC"/>
</dbReference>
<dbReference type="Pfam" id="PF00069">
    <property type="entry name" value="Pkinase"/>
    <property type="match status" value="1"/>
</dbReference>